<feature type="transmembrane region" description="Helical" evidence="2">
    <location>
        <begin position="375"/>
        <end position="396"/>
    </location>
</feature>
<feature type="compositionally biased region" description="Acidic residues" evidence="1">
    <location>
        <begin position="446"/>
        <end position="475"/>
    </location>
</feature>
<keyword evidence="2" id="KW-1133">Transmembrane helix</keyword>
<comment type="caution">
    <text evidence="5">The sequence shown here is derived from an EMBL/GenBank/DDBJ whole genome shotgun (WGS) entry which is preliminary data.</text>
</comment>
<proteinExistence type="predicted"/>
<dbReference type="EMBL" id="JBBMFJ010000011">
    <property type="protein sequence ID" value="MEQ2562894.1"/>
    <property type="molecule type" value="Genomic_DNA"/>
</dbReference>
<accession>A0ABV1HKP1</accession>
<evidence type="ECO:0000256" key="3">
    <source>
        <dbReference type="SAM" id="SignalP"/>
    </source>
</evidence>
<organism evidence="5 6">
    <name type="scientific">Ventrimonas faecis</name>
    <dbReference type="NCBI Taxonomy" id="3133170"/>
    <lineage>
        <taxon>Bacteria</taxon>
        <taxon>Bacillati</taxon>
        <taxon>Bacillota</taxon>
        <taxon>Clostridia</taxon>
        <taxon>Lachnospirales</taxon>
        <taxon>Lachnospiraceae</taxon>
        <taxon>Ventrimonas</taxon>
    </lineage>
</organism>
<feature type="compositionally biased region" description="Basic residues" evidence="1">
    <location>
        <begin position="424"/>
        <end position="436"/>
    </location>
</feature>
<feature type="compositionally biased region" description="Acidic residues" evidence="1">
    <location>
        <begin position="523"/>
        <end position="537"/>
    </location>
</feature>
<evidence type="ECO:0000256" key="1">
    <source>
        <dbReference type="SAM" id="MobiDB-lite"/>
    </source>
</evidence>
<dbReference type="RefSeq" id="WP_349229123.1">
    <property type="nucleotide sequence ID" value="NZ_JBBMFJ010000011.1"/>
</dbReference>
<feature type="region of interest" description="Disordered" evidence="1">
    <location>
        <begin position="405"/>
        <end position="537"/>
    </location>
</feature>
<gene>
    <name evidence="5" type="ORF">WMO41_06920</name>
</gene>
<dbReference type="Proteomes" id="UP001437460">
    <property type="component" value="Unassembled WGS sequence"/>
</dbReference>
<evidence type="ECO:0000259" key="4">
    <source>
        <dbReference type="Pfam" id="PF12733"/>
    </source>
</evidence>
<evidence type="ECO:0000313" key="6">
    <source>
        <dbReference type="Proteomes" id="UP001437460"/>
    </source>
</evidence>
<reference evidence="5 6" key="1">
    <citation type="submission" date="2024-03" db="EMBL/GenBank/DDBJ databases">
        <title>Human intestinal bacterial collection.</title>
        <authorList>
            <person name="Pauvert C."/>
            <person name="Hitch T.C.A."/>
            <person name="Clavel T."/>
        </authorList>
    </citation>
    <scope>NUCLEOTIDE SEQUENCE [LARGE SCALE GENOMIC DNA]</scope>
    <source>
        <strain evidence="5 6">CLA-AP-H27</strain>
    </source>
</reference>
<keyword evidence="3" id="KW-0732">Signal</keyword>
<dbReference type="InterPro" id="IPR008965">
    <property type="entry name" value="CBM2/CBM3_carb-bd_dom_sf"/>
</dbReference>
<sequence length="537" mass="58423">MNRNWKQIWIRFAMVLMLAVAIPFQSFAGNARIAFSDPTAEVGSEFTVNVKFTCTTGEKIGKTVVMLSYDTSAMEFIGGEPDVSGGNGAIRVIGSVSGTSESASTIRFKALKAGSSKIEVTDYEGYDADEQLLDITQLGSSTVTINSGSTAAAASSDASLSSLKISPGTLSPEFSAEVDSYTASVSLDTEKLTVSAVPASDKATVTLSGTDLQEGENTVTCTVTAEDGTTSHTYTILVDRVEGGESMAEAGQEETTAAAENVEVLAELEASRTPLKIGIAALPADAAVPYGMKETSITIGETKVQGWVPDTQGGQPEYCIFYGVSESGTVGFYRYDLTDKTIQRYFEQSADGNTQTLELQDVTDRYNSLVDDYNIARIALGAVAVVAVILLILLILSRRGRGRREEDPYDAYAQLDEKPEKKEKKAKKESRKNGRKLSREERYMMGEEDDYEDDYEPEQEPDEEEPEDDELEIQDAQEYIPDPAQEADAQLDQVKKQLAASLAEDSEQAEKHEKEAPKAETKPEDDDFEVFDLDDEL</sequence>
<evidence type="ECO:0000256" key="2">
    <source>
        <dbReference type="SAM" id="Phobius"/>
    </source>
</evidence>
<feature type="compositionally biased region" description="Basic and acidic residues" evidence="1">
    <location>
        <begin position="508"/>
        <end position="522"/>
    </location>
</feature>
<name>A0ABV1HKP1_9FIRM</name>
<dbReference type="SUPFAM" id="SSF49384">
    <property type="entry name" value="Carbohydrate-binding domain"/>
    <property type="match status" value="1"/>
</dbReference>
<keyword evidence="2" id="KW-0472">Membrane</keyword>
<dbReference type="Gene3D" id="2.60.40.680">
    <property type="match status" value="1"/>
</dbReference>
<keyword evidence="6" id="KW-1185">Reference proteome</keyword>
<evidence type="ECO:0000313" key="5">
    <source>
        <dbReference type="EMBL" id="MEQ2562894.1"/>
    </source>
</evidence>
<dbReference type="InterPro" id="IPR025883">
    <property type="entry name" value="Cadherin-like_domain"/>
</dbReference>
<dbReference type="CDD" id="cd08547">
    <property type="entry name" value="Type_II_cohesin"/>
    <property type="match status" value="1"/>
</dbReference>
<feature type="domain" description="Cadherin-like beta-sandwich-like" evidence="4">
    <location>
        <begin position="160"/>
        <end position="240"/>
    </location>
</feature>
<dbReference type="Pfam" id="PF12733">
    <property type="entry name" value="Cadherin-like"/>
    <property type="match status" value="1"/>
</dbReference>
<feature type="signal peptide" evidence="3">
    <location>
        <begin position="1"/>
        <end position="28"/>
    </location>
</feature>
<feature type="chain" id="PRO_5047182679" evidence="3">
    <location>
        <begin position="29"/>
        <end position="537"/>
    </location>
</feature>
<protein>
    <submittedName>
        <fullName evidence="5">Cadherin-like beta sandwich domain-containing protein</fullName>
    </submittedName>
</protein>
<keyword evidence="2" id="KW-0812">Transmembrane</keyword>